<sequence>MSAALRLRTGLRPLALAVALAALGSAPASADEYAGWQHDCVGRTYAITPDVSCQRAYAEGLAAVITGKASDSAGTWGYVDKQGQMVIKPAFQEAESFQNGLAAVRQEGLWGYIDKRGNWAVKPRYARASGFNAEGTALVELDERDVLINRQGQVVKTFELGTRSWGFERGQKLAEMEVPQPPRLFNTATGRALTLPADVMMLASSDDAGSLPAQRRSSRYGGWWGLLDADGRWAIAPDVLRSQQPPLRDGDTLAVQREDTWRFVRPDGSALNGDGYENVTRVASGLWLVKPKGDGPYALLDAQLKPLRSFTNQYVGVEATDGWKVLTDVDAVILIPPDGKPRVVPAAFGRVTIQNGMAWINAQQPAGAGAAPSAAQADIAASVTAPSAASLDPSPPLAADVATVAPQAVDAATAAPQAVEAAAAADAAVDAAAPIAADAATAAADAAVSADAGGYESEATLAQIYRPDGTPLLDADTVARLGQYRVMPFSAKGAAGKARDGRADADALPLALLRPNDYNQPTGILTRSGKIVTNAEWDDMSSYDATAPLLVQTRERTVGAIDAEGNWILPPKYAGIGGFNGPYSWARTPDMDRNAAVLIDTRGNPQKLPARIEVNGEKLDGDLLYFYALDERRNRRWGLWNVRAGSETVKPTLDRIEDFTDDWAKAQDHDRWGVIDRQGKWVVPATYSGSYELDYLGNGYLLAREPKGEDSSSYRDDYRLINLRTGKRSVALHDRPQDLKQGRYLAQGKDGATLLFDAQGGMTRLFEGEPERKEQFGDWIYVQYRSRNGAIDARGNFKVPPTYGEFNPFFVQPEGLARVSDGQRYRLMDENGKTLLQARGDGTPLASMKRAVFRDSKNSQSVMTDLQGREITRFKGEFTLDERSASEGVVVYRGQGDRYGFVNADGKRVVGPYFDKLGPLRDGLALARREQRSGKLLGYIDLSGRYVIPPEFGWADDFSEGRALVRREGLLEFIDTRGTTMTLFGLICGEVVVFDAQGRLTWPREKLTCPDAGDLEYAPAPESAQAQ</sequence>
<reference evidence="1 2" key="1">
    <citation type="submission" date="2020-04" db="EMBL/GenBank/DDBJ databases">
        <authorList>
            <person name="De Canck E."/>
        </authorList>
    </citation>
    <scope>NUCLEOTIDE SEQUENCE [LARGE SCALE GENOMIC DNA]</scope>
    <source>
        <strain evidence="1 2">LMG 3328</strain>
    </source>
</reference>
<dbReference type="SUPFAM" id="SSF69360">
    <property type="entry name" value="Cell wall binding repeat"/>
    <property type="match status" value="1"/>
</dbReference>
<dbReference type="PANTHER" id="PTHR37841">
    <property type="entry name" value="GLR2918 PROTEIN"/>
    <property type="match status" value="1"/>
</dbReference>
<accession>A0A2M9H200</accession>
<dbReference type="EMBL" id="CADILE010000013">
    <property type="protein sequence ID" value="CAB3898023.1"/>
    <property type="molecule type" value="Genomic_DNA"/>
</dbReference>
<dbReference type="Pfam" id="PF14903">
    <property type="entry name" value="WG_beta_rep"/>
    <property type="match status" value="6"/>
</dbReference>
<protein>
    <submittedName>
        <fullName evidence="1">Uncharacterized protein</fullName>
    </submittedName>
</protein>
<dbReference type="RefSeq" id="WP_100507699.1">
    <property type="nucleotide sequence ID" value="NZ_CADILE010000013.1"/>
</dbReference>
<dbReference type="Proteomes" id="UP000494122">
    <property type="component" value="Unassembled WGS sequence"/>
</dbReference>
<gene>
    <name evidence="1" type="ORF">LMG3328_04143</name>
</gene>
<dbReference type="AlphaFoldDB" id="A0A2M9H200"/>
<name>A0A2M9H200_9BURK</name>
<proteinExistence type="predicted"/>
<dbReference type="InterPro" id="IPR032774">
    <property type="entry name" value="WG_beta_rep"/>
</dbReference>
<evidence type="ECO:0000313" key="2">
    <source>
        <dbReference type="Proteomes" id="UP000494122"/>
    </source>
</evidence>
<organism evidence="1 2">
    <name type="scientific">Achromobacter ruhlandii</name>
    <dbReference type="NCBI Taxonomy" id="72557"/>
    <lineage>
        <taxon>Bacteria</taxon>
        <taxon>Pseudomonadati</taxon>
        <taxon>Pseudomonadota</taxon>
        <taxon>Betaproteobacteria</taxon>
        <taxon>Burkholderiales</taxon>
        <taxon>Alcaligenaceae</taxon>
        <taxon>Achromobacter</taxon>
    </lineage>
</organism>
<dbReference type="PANTHER" id="PTHR37841:SF1">
    <property type="entry name" value="DUF3298 DOMAIN-CONTAINING PROTEIN"/>
    <property type="match status" value="1"/>
</dbReference>
<evidence type="ECO:0000313" key="1">
    <source>
        <dbReference type="EMBL" id="CAB3898023.1"/>
    </source>
</evidence>